<keyword evidence="2" id="KW-1185">Reference proteome</keyword>
<evidence type="ECO:0000313" key="1">
    <source>
        <dbReference type="EMBL" id="ORX46965.1"/>
    </source>
</evidence>
<evidence type="ECO:0000313" key="2">
    <source>
        <dbReference type="Proteomes" id="UP000242146"/>
    </source>
</evidence>
<dbReference type="EMBL" id="MCGT01000035">
    <property type="protein sequence ID" value="ORX46965.1"/>
    <property type="molecule type" value="Genomic_DNA"/>
</dbReference>
<proteinExistence type="predicted"/>
<dbReference type="Proteomes" id="UP000242146">
    <property type="component" value="Unassembled WGS sequence"/>
</dbReference>
<name>A0A1X2G7A2_9FUNG</name>
<protein>
    <submittedName>
        <fullName evidence="1">Uncharacterized protein</fullName>
    </submittedName>
</protein>
<sequence length="158" mass="17968">MEFGWRALELLDIGQVGEQWSCWTLDDDTEFFANDVSLQGFTNKPRQTSVYEKRLKESHDSFQRPSTHHTLCTLKVDITNAEKERDCLAKIKREASNALTKHRQVMKTGNTAQPPMSQLPPNPLPVGQSEQRGVLLVHLASSSHQEDTPTSQKYIQCM</sequence>
<comment type="caution">
    <text evidence="1">The sequence shown here is derived from an EMBL/GenBank/DDBJ whole genome shotgun (WGS) entry which is preliminary data.</text>
</comment>
<reference evidence="1 2" key="1">
    <citation type="submission" date="2016-07" db="EMBL/GenBank/DDBJ databases">
        <title>Pervasive Adenine N6-methylation of Active Genes in Fungi.</title>
        <authorList>
            <consortium name="DOE Joint Genome Institute"/>
            <person name="Mondo S.J."/>
            <person name="Dannebaum R.O."/>
            <person name="Kuo R.C."/>
            <person name="Labutti K."/>
            <person name="Haridas S."/>
            <person name="Kuo A."/>
            <person name="Salamov A."/>
            <person name="Ahrendt S.R."/>
            <person name="Lipzen A."/>
            <person name="Sullivan W."/>
            <person name="Andreopoulos W.B."/>
            <person name="Clum A."/>
            <person name="Lindquist E."/>
            <person name="Daum C."/>
            <person name="Ramamoorthy G.K."/>
            <person name="Gryganskyi A."/>
            <person name="Culley D."/>
            <person name="Magnuson J.K."/>
            <person name="James T.Y."/>
            <person name="O'Malley M.A."/>
            <person name="Stajich J.E."/>
            <person name="Spatafora J.W."/>
            <person name="Visel A."/>
            <person name="Grigoriev I.V."/>
        </authorList>
    </citation>
    <scope>NUCLEOTIDE SEQUENCE [LARGE SCALE GENOMIC DNA]</scope>
    <source>
        <strain evidence="1 2">NRRL 3301</strain>
    </source>
</reference>
<dbReference type="AlphaFoldDB" id="A0A1X2G7A2"/>
<gene>
    <name evidence="1" type="ORF">DM01DRAFT_1377367</name>
</gene>
<organism evidence="1 2">
    <name type="scientific">Hesseltinella vesiculosa</name>
    <dbReference type="NCBI Taxonomy" id="101127"/>
    <lineage>
        <taxon>Eukaryota</taxon>
        <taxon>Fungi</taxon>
        <taxon>Fungi incertae sedis</taxon>
        <taxon>Mucoromycota</taxon>
        <taxon>Mucoromycotina</taxon>
        <taxon>Mucoromycetes</taxon>
        <taxon>Mucorales</taxon>
        <taxon>Cunninghamellaceae</taxon>
        <taxon>Hesseltinella</taxon>
    </lineage>
</organism>
<accession>A0A1X2G7A2</accession>